<evidence type="ECO:0000256" key="22">
    <source>
        <dbReference type="ARBA" id="ARBA00048471"/>
    </source>
</evidence>
<evidence type="ECO:0000256" key="3">
    <source>
        <dbReference type="ARBA" id="ARBA00013201"/>
    </source>
</evidence>
<feature type="compositionally biased region" description="Polar residues" evidence="28">
    <location>
        <begin position="29"/>
        <end position="45"/>
    </location>
</feature>
<evidence type="ECO:0000256" key="6">
    <source>
        <dbReference type="ARBA" id="ARBA00022729"/>
    </source>
</evidence>
<evidence type="ECO:0000313" key="30">
    <source>
        <dbReference type="RefSeq" id="XP_072800961.1"/>
    </source>
</evidence>
<dbReference type="InterPro" id="IPR029058">
    <property type="entry name" value="AB_hydrolase_fold"/>
</dbReference>
<comment type="catalytic activity">
    <reaction evidence="18">
        <text>1-hexadecanoyl-2-(5-oxopentanoyl)-sn-glycero-3-phosphocholine + H2O = 5-oxopentanoate + 1-hexadecanoyl-sn-glycero-3-phosphocholine + H(+)</text>
        <dbReference type="Rhea" id="RHEA:40483"/>
        <dbReference type="ChEBI" id="CHEBI:15377"/>
        <dbReference type="ChEBI" id="CHEBI:15378"/>
        <dbReference type="ChEBI" id="CHEBI:16120"/>
        <dbReference type="ChEBI" id="CHEBI:72998"/>
        <dbReference type="ChEBI" id="CHEBI:77890"/>
    </reaction>
    <physiologicalReaction direction="left-to-right" evidence="18">
        <dbReference type="Rhea" id="RHEA:40484"/>
    </physiologicalReaction>
</comment>
<evidence type="ECO:0000256" key="8">
    <source>
        <dbReference type="ARBA" id="ARBA00022963"/>
    </source>
</evidence>
<dbReference type="PANTHER" id="PTHR10272">
    <property type="entry name" value="PLATELET-ACTIVATING FACTOR ACETYLHYDROLASE"/>
    <property type="match status" value="1"/>
</dbReference>
<evidence type="ECO:0000256" key="10">
    <source>
        <dbReference type="ARBA" id="ARBA00023180"/>
    </source>
</evidence>
<comment type="catalytic activity">
    <reaction evidence="11">
        <text>1-O-hexadecyl-2-acetyl-sn-glycero-3-phosphocholine + H2O = 1-O-hexadecyl-sn-glycero-3-phosphocholine + acetate + H(+)</text>
        <dbReference type="Rhea" id="RHEA:40479"/>
        <dbReference type="ChEBI" id="CHEBI:15377"/>
        <dbReference type="ChEBI" id="CHEBI:15378"/>
        <dbReference type="ChEBI" id="CHEBI:30089"/>
        <dbReference type="ChEBI" id="CHEBI:44811"/>
        <dbReference type="ChEBI" id="CHEBI:64496"/>
    </reaction>
    <physiologicalReaction direction="left-to-right" evidence="11">
        <dbReference type="Rhea" id="RHEA:40480"/>
    </physiologicalReaction>
</comment>
<evidence type="ECO:0000256" key="16">
    <source>
        <dbReference type="ARBA" id="ARBA00036871"/>
    </source>
</evidence>
<comment type="catalytic activity">
    <reaction evidence="13">
        <text>1-hexadecanoyl-2-acetyl-sn-glycero-3-phosphocholine + H2O = 1-hexadecanoyl-sn-glycero-3-phosphocholine + acetate + H(+)</text>
        <dbReference type="Rhea" id="RHEA:41203"/>
        <dbReference type="ChEBI" id="CHEBI:15377"/>
        <dbReference type="ChEBI" id="CHEBI:15378"/>
        <dbReference type="ChEBI" id="CHEBI:30089"/>
        <dbReference type="ChEBI" id="CHEBI:72998"/>
        <dbReference type="ChEBI" id="CHEBI:75219"/>
    </reaction>
    <physiologicalReaction direction="left-to-right" evidence="13">
        <dbReference type="Rhea" id="RHEA:41204"/>
    </physiologicalReaction>
</comment>
<comment type="catalytic activity">
    <reaction evidence="14">
        <text>1-O-decyl-2-acetyl-sn-glycero-3-phosphocholine + H2O = 1-O-decyl-sn-glycero-3-phosphocholine + acetate + H(+)</text>
        <dbReference type="Rhea" id="RHEA:41376"/>
        <dbReference type="ChEBI" id="CHEBI:15377"/>
        <dbReference type="ChEBI" id="CHEBI:15378"/>
        <dbReference type="ChEBI" id="CHEBI:30089"/>
        <dbReference type="ChEBI" id="CHEBI:78108"/>
        <dbReference type="ChEBI" id="CHEBI:78109"/>
    </reaction>
    <physiologicalReaction direction="left-to-right" evidence="14">
        <dbReference type="Rhea" id="RHEA:41377"/>
    </physiologicalReaction>
</comment>
<evidence type="ECO:0000256" key="12">
    <source>
        <dbReference type="ARBA" id="ARBA00036371"/>
    </source>
</evidence>
<keyword evidence="6" id="KW-0732">Signal</keyword>
<evidence type="ECO:0000256" key="1">
    <source>
        <dbReference type="ARBA" id="ARBA00004239"/>
    </source>
</evidence>
<comment type="catalytic activity">
    <reaction evidence="20">
        <text>1-hexadecanoyl-2-propionyl-sn-glycero-3-phosphocholine + H2O = propanoate + 1-hexadecanoyl-sn-glycero-3-phosphocholine + H(+)</text>
        <dbReference type="Rhea" id="RHEA:41191"/>
        <dbReference type="ChEBI" id="CHEBI:15377"/>
        <dbReference type="ChEBI" id="CHEBI:15378"/>
        <dbReference type="ChEBI" id="CHEBI:17272"/>
        <dbReference type="ChEBI" id="CHEBI:72998"/>
        <dbReference type="ChEBI" id="CHEBI:77831"/>
    </reaction>
    <physiologicalReaction direction="left-to-right" evidence="20">
        <dbReference type="Rhea" id="RHEA:41192"/>
    </physiologicalReaction>
</comment>
<evidence type="ECO:0000256" key="14">
    <source>
        <dbReference type="ARBA" id="ARBA00036628"/>
    </source>
</evidence>
<comment type="catalytic activity">
    <reaction evidence="16">
        <text>1-O-octadecyl-2-acetyl-sn-glycero-3-phosphocholine + H2O = 1-O-octadecyl-sn-glycero-3-phosphocholine + acetate + H(+)</text>
        <dbReference type="Rhea" id="RHEA:41183"/>
        <dbReference type="ChEBI" id="CHEBI:15377"/>
        <dbReference type="ChEBI" id="CHEBI:15378"/>
        <dbReference type="ChEBI" id="CHEBI:30089"/>
        <dbReference type="ChEBI" id="CHEBI:52450"/>
        <dbReference type="ChEBI" id="CHEBI:75216"/>
    </reaction>
    <physiologicalReaction direction="left-to-right" evidence="16">
        <dbReference type="Rhea" id="RHEA:41184"/>
    </physiologicalReaction>
</comment>
<evidence type="ECO:0000256" key="21">
    <source>
        <dbReference type="ARBA" id="ARBA00048288"/>
    </source>
</evidence>
<evidence type="ECO:0000256" key="20">
    <source>
        <dbReference type="ARBA" id="ARBA00048106"/>
    </source>
</evidence>
<gene>
    <name evidence="30" type="primary">PLA2G7</name>
</gene>
<evidence type="ECO:0000256" key="19">
    <source>
        <dbReference type="ARBA" id="ARBA00048078"/>
    </source>
</evidence>
<reference evidence="30" key="1">
    <citation type="submission" date="2025-08" db="UniProtKB">
        <authorList>
            <consortium name="RefSeq"/>
        </authorList>
    </citation>
    <scope>IDENTIFICATION</scope>
</reference>
<comment type="catalytic activity">
    <reaction evidence="23">
        <text>1-hexadecanoyl-2-(10-hydroperoxy-8E-octadecenoyl)-sn-glycero-3-phosphocholine + H2O = 10-hydroperoxy-(8E)-octadecenoate + 1-hexadecanoyl-sn-glycero-3-phosphocholine + H(+)</text>
        <dbReference type="Rhea" id="RHEA:41155"/>
        <dbReference type="ChEBI" id="CHEBI:15377"/>
        <dbReference type="ChEBI" id="CHEBI:15378"/>
        <dbReference type="ChEBI" id="CHEBI:72998"/>
        <dbReference type="ChEBI" id="CHEBI:77749"/>
        <dbReference type="ChEBI" id="CHEBI:77755"/>
    </reaction>
    <physiologicalReaction direction="left-to-right" evidence="23">
        <dbReference type="Rhea" id="RHEA:41156"/>
    </physiologicalReaction>
</comment>
<comment type="catalytic activity">
    <reaction evidence="21">
        <text>1-hexadecanoyl-2-(9-oxononanoyl)-sn-glycero-3-phosphocholine + H2O = 9-oxononanoate + 1-hexadecanoyl-sn-glycero-3-phosphocholine + H(+)</text>
        <dbReference type="Rhea" id="RHEA:41179"/>
        <dbReference type="ChEBI" id="CHEBI:15377"/>
        <dbReference type="ChEBI" id="CHEBI:15378"/>
        <dbReference type="ChEBI" id="CHEBI:61042"/>
        <dbReference type="ChEBI" id="CHEBI:72998"/>
        <dbReference type="ChEBI" id="CHEBI:77812"/>
    </reaction>
    <physiologicalReaction direction="left-to-right" evidence="21">
        <dbReference type="Rhea" id="RHEA:41180"/>
    </physiologicalReaction>
</comment>
<dbReference type="GeneID" id="102530343"/>
<evidence type="ECO:0000256" key="23">
    <source>
        <dbReference type="ARBA" id="ARBA00048485"/>
    </source>
</evidence>
<comment type="subcellular location">
    <subcellularLocation>
        <location evidence="1">Secreted</location>
        <location evidence="1">Extracellular space</location>
    </subcellularLocation>
</comment>
<proteinExistence type="inferred from homology"/>
<keyword evidence="8 27" id="KW-0442">Lipid degradation</keyword>
<keyword evidence="10" id="KW-0325">Glycoprotein</keyword>
<comment type="catalytic activity">
    <reaction evidence="12">
        <text>1-O-tetradecyl-2-acetyl-sn-glycero-3-phosphocholine + H2O = 1-O-tetradecyl-sn-glycero-3-phosphocholine + acetate + H(+)</text>
        <dbReference type="Rhea" id="RHEA:41368"/>
        <dbReference type="ChEBI" id="CHEBI:15377"/>
        <dbReference type="ChEBI" id="CHEBI:15378"/>
        <dbReference type="ChEBI" id="CHEBI:30089"/>
        <dbReference type="ChEBI" id="CHEBI:78101"/>
        <dbReference type="ChEBI" id="CHEBI:78102"/>
    </reaction>
    <physiologicalReaction direction="left-to-right" evidence="12">
        <dbReference type="Rhea" id="RHEA:41369"/>
    </physiologicalReaction>
</comment>
<evidence type="ECO:0000256" key="13">
    <source>
        <dbReference type="ARBA" id="ARBA00036422"/>
    </source>
</evidence>
<evidence type="ECO:0000256" key="28">
    <source>
        <dbReference type="SAM" id="MobiDB-lite"/>
    </source>
</evidence>
<dbReference type="PANTHER" id="PTHR10272:SF12">
    <property type="entry name" value="PLATELET-ACTIVATING FACTOR ACETYLHYDROLASE"/>
    <property type="match status" value="1"/>
</dbReference>
<evidence type="ECO:0000256" key="4">
    <source>
        <dbReference type="ARBA" id="ARBA00022525"/>
    </source>
</evidence>
<comment type="catalytic activity">
    <reaction evidence="26">
        <text>1-hexadecanoyl-2-butanoyl-sn-glycero-3-phosphocholine + H2O = butanoate + 1-hexadecanoyl-sn-glycero-3-phosphocholine + H(+)</text>
        <dbReference type="Rhea" id="RHEA:41195"/>
        <dbReference type="ChEBI" id="CHEBI:15377"/>
        <dbReference type="ChEBI" id="CHEBI:15378"/>
        <dbReference type="ChEBI" id="CHEBI:17968"/>
        <dbReference type="ChEBI" id="CHEBI:72998"/>
        <dbReference type="ChEBI" id="CHEBI:77832"/>
    </reaction>
    <physiologicalReaction direction="left-to-right" evidence="26">
        <dbReference type="Rhea" id="RHEA:41196"/>
    </physiologicalReaction>
</comment>
<keyword evidence="5" id="KW-0595">Phospholipid degradation</keyword>
<evidence type="ECO:0000256" key="5">
    <source>
        <dbReference type="ARBA" id="ARBA00022668"/>
    </source>
</evidence>
<feature type="region of interest" description="Disordered" evidence="28">
    <location>
        <begin position="1"/>
        <end position="45"/>
    </location>
</feature>
<keyword evidence="7 27" id="KW-0378">Hydrolase</keyword>
<evidence type="ECO:0000256" key="7">
    <source>
        <dbReference type="ARBA" id="ARBA00022801"/>
    </source>
</evidence>
<keyword evidence="4" id="KW-0964">Secreted</keyword>
<comment type="catalytic activity">
    <reaction evidence="15">
        <text>1-O-dodecyl-2-acetyl-sn-glycero-3-phosphocholine + H2O = 1-O-dodecyl-sn-glycero-3-phosphocholine + acetate + H(+)</text>
        <dbReference type="Rhea" id="RHEA:41372"/>
        <dbReference type="ChEBI" id="CHEBI:15377"/>
        <dbReference type="ChEBI" id="CHEBI:15378"/>
        <dbReference type="ChEBI" id="CHEBI:30089"/>
        <dbReference type="ChEBI" id="CHEBI:78103"/>
        <dbReference type="ChEBI" id="CHEBI:78104"/>
    </reaction>
    <physiologicalReaction direction="left-to-right" evidence="15">
        <dbReference type="Rhea" id="RHEA:41373"/>
    </physiologicalReaction>
</comment>
<evidence type="ECO:0000256" key="2">
    <source>
        <dbReference type="ARBA" id="ARBA00010701"/>
    </source>
</evidence>
<evidence type="ECO:0000256" key="17">
    <source>
        <dbReference type="ARBA" id="ARBA00041198"/>
    </source>
</evidence>
<dbReference type="PIRSF" id="PIRSF018169">
    <property type="entry name" value="PAF_acetylhydrolase"/>
    <property type="match status" value="1"/>
</dbReference>
<evidence type="ECO:0000256" key="9">
    <source>
        <dbReference type="ARBA" id="ARBA00023098"/>
    </source>
</evidence>
<dbReference type="Proteomes" id="UP001652581">
    <property type="component" value="Chromosome 20"/>
</dbReference>
<evidence type="ECO:0000256" key="15">
    <source>
        <dbReference type="ARBA" id="ARBA00036806"/>
    </source>
</evidence>
<dbReference type="Pfam" id="PF03403">
    <property type="entry name" value="PAF-AH_p_II"/>
    <property type="match status" value="2"/>
</dbReference>
<comment type="catalytic activity">
    <reaction evidence="24">
        <text>1-hexadecanoyl-2-[9-hydroperoxy-(10E-octadecenoyl)]-sn-glycero-3-phosphocholine + H2O = 9-hydroperoxy-10E-octadecenoate + 1-hexadecanoyl-sn-glycero-3-phosphocholine + H(+)</text>
        <dbReference type="Rhea" id="RHEA:41151"/>
        <dbReference type="ChEBI" id="CHEBI:15377"/>
        <dbReference type="ChEBI" id="CHEBI:15378"/>
        <dbReference type="ChEBI" id="CHEBI:72998"/>
        <dbReference type="ChEBI" id="CHEBI:77753"/>
        <dbReference type="ChEBI" id="CHEBI:77754"/>
    </reaction>
    <physiologicalReaction direction="left-to-right" evidence="24">
        <dbReference type="Rhea" id="RHEA:41152"/>
    </physiologicalReaction>
</comment>
<comment type="similarity">
    <text evidence="2">Belongs to the AB hydrolase superfamily. Lipase family.</text>
</comment>
<evidence type="ECO:0000256" key="27">
    <source>
        <dbReference type="PIRNR" id="PIRNR018169"/>
    </source>
</evidence>
<dbReference type="EC" id="3.1.1.47" evidence="3 27"/>
<evidence type="ECO:0000256" key="11">
    <source>
        <dbReference type="ARBA" id="ARBA00023721"/>
    </source>
</evidence>
<accession>A0ABM5BX28</accession>
<keyword evidence="29" id="KW-1185">Reference proteome</keyword>
<keyword evidence="5" id="KW-1208">Phospholipid metabolism</keyword>
<feature type="region of interest" description="Disordered" evidence="28">
    <location>
        <begin position="499"/>
        <end position="519"/>
    </location>
</feature>
<keyword evidence="9 27" id="KW-0443">Lipid metabolism</keyword>
<dbReference type="SUPFAM" id="SSF53474">
    <property type="entry name" value="alpha/beta-Hydrolases"/>
    <property type="match status" value="1"/>
</dbReference>
<evidence type="ECO:0000256" key="18">
    <source>
        <dbReference type="ARBA" id="ARBA00047611"/>
    </source>
</evidence>
<feature type="compositionally biased region" description="Polar residues" evidence="28">
    <location>
        <begin position="501"/>
        <end position="519"/>
    </location>
</feature>
<comment type="catalytic activity">
    <reaction evidence="25">
        <text>1-hexadecanoyl-2-pentanoyl-sn-glycero-3-phosphocholine + H2O = pentanoate + 1-hexadecanoyl-sn-glycero-3-phosphocholine + H(+)</text>
        <dbReference type="Rhea" id="RHEA:41199"/>
        <dbReference type="ChEBI" id="CHEBI:15377"/>
        <dbReference type="ChEBI" id="CHEBI:15378"/>
        <dbReference type="ChEBI" id="CHEBI:31011"/>
        <dbReference type="ChEBI" id="CHEBI:72998"/>
        <dbReference type="ChEBI" id="CHEBI:77833"/>
    </reaction>
    <physiologicalReaction direction="left-to-right" evidence="25">
        <dbReference type="Rhea" id="RHEA:41200"/>
    </physiologicalReaction>
</comment>
<comment type="catalytic activity">
    <reaction evidence="22">
        <text>1-hexadecanoyl-2-glutaroyl-sn-glycero-3-phosphocholine + H2O = glutarate + 1-hexadecanoyl-sn-glycero-3-phosphocholine + H(+)</text>
        <dbReference type="Rhea" id="RHEA:41159"/>
        <dbReference type="ChEBI" id="CHEBI:15377"/>
        <dbReference type="ChEBI" id="CHEBI:15378"/>
        <dbReference type="ChEBI" id="CHEBI:30921"/>
        <dbReference type="ChEBI" id="CHEBI:72998"/>
        <dbReference type="ChEBI" id="CHEBI:77756"/>
    </reaction>
    <physiologicalReaction direction="left-to-right" evidence="22">
        <dbReference type="Rhea" id="RHEA:41160"/>
    </physiologicalReaction>
</comment>
<evidence type="ECO:0000256" key="25">
    <source>
        <dbReference type="ARBA" id="ARBA00049093"/>
    </source>
</evidence>
<dbReference type="Gene3D" id="3.40.50.1820">
    <property type="entry name" value="alpha/beta hydrolase"/>
    <property type="match status" value="2"/>
</dbReference>
<sequence>MRIREGSTLPRPERPSLSDGQLESKMGSPGSNTRVHSSQPLSSSELAPVTWPGIAVTVCQTRSCVKDAFEGCVQAWVNKIQGLMAAASFGRTKIPRGNGSYAVGCTDLMFDYTDKGTFLRLYYPSQGDNRSDTLWIPNKEYFWGLSKFLGTHWMMGKILSFFFGSMTTPAAWNSPLRTGEKYPLIIFSHGLGAFSFSTAPTPPSSTSEDRKTFRTEMVAFSWKEVGEHLQKEIISRTIYSAVGIDLASYGFIVAAVEHRDESASATYYFRDQTAAETGNKTWLYIRTLKQGDEEFPLRNGQVRQRAKECSQALDWILDLDQGKPAKNVLDLEFGVEQLKDTIDKDKIAVMGHSFGGATVVQTLSEDQRFRCGIALDAWMLPVGEEVCSRIPQPLFFINSERFQYPSNIKKMKKCYLPDRERKMITIRGSVHQNFADFTFATGKIIGCMFTLKGDIDSNVAIGLSNKASLAFLQKHLGLQKDFNQWDSFIEGEDANLIPGTNIDTTNQHATLQNSTGTEK</sequence>
<dbReference type="InterPro" id="IPR016715">
    <property type="entry name" value="PAF_acetylhydro_eukaryote"/>
</dbReference>
<organism evidence="29 30">
    <name type="scientific">Vicugna pacos</name>
    <name type="common">Alpaca</name>
    <name type="synonym">Lama pacos</name>
    <dbReference type="NCBI Taxonomy" id="30538"/>
    <lineage>
        <taxon>Eukaryota</taxon>
        <taxon>Metazoa</taxon>
        <taxon>Chordata</taxon>
        <taxon>Craniata</taxon>
        <taxon>Vertebrata</taxon>
        <taxon>Euteleostomi</taxon>
        <taxon>Mammalia</taxon>
        <taxon>Eutheria</taxon>
        <taxon>Laurasiatheria</taxon>
        <taxon>Artiodactyla</taxon>
        <taxon>Tylopoda</taxon>
        <taxon>Camelidae</taxon>
        <taxon>Vicugna</taxon>
    </lineage>
</organism>
<comment type="catalytic activity">
    <reaction evidence="19">
        <text>a 1-O-alkyl-2-acetyl-sn-glycero-3-phosphocholine + H2O = a 1-O-alkyl-sn-glycero-3-phosphocholine + acetate + H(+)</text>
        <dbReference type="Rhea" id="RHEA:17777"/>
        <dbReference type="ChEBI" id="CHEBI:15377"/>
        <dbReference type="ChEBI" id="CHEBI:15378"/>
        <dbReference type="ChEBI" id="CHEBI:30089"/>
        <dbReference type="ChEBI" id="CHEBI:30909"/>
        <dbReference type="ChEBI" id="CHEBI:36707"/>
        <dbReference type="EC" id="3.1.1.47"/>
    </reaction>
    <physiologicalReaction direction="left-to-right" evidence="19">
        <dbReference type="Rhea" id="RHEA:17778"/>
    </physiologicalReaction>
</comment>
<evidence type="ECO:0000313" key="29">
    <source>
        <dbReference type="Proteomes" id="UP001652581"/>
    </source>
</evidence>
<protein>
    <recommendedName>
        <fullName evidence="17 27">Platelet-activating factor acetylhydrolase</fullName>
        <ecNumber evidence="3 27">3.1.1.47</ecNumber>
    </recommendedName>
</protein>
<name>A0ABM5BX28_VICPA</name>
<evidence type="ECO:0000256" key="26">
    <source>
        <dbReference type="ARBA" id="ARBA00049210"/>
    </source>
</evidence>
<dbReference type="RefSeq" id="XP_072800961.1">
    <property type="nucleotide sequence ID" value="XM_072944860.1"/>
</dbReference>
<evidence type="ECO:0000256" key="24">
    <source>
        <dbReference type="ARBA" id="ARBA00048886"/>
    </source>
</evidence>